<keyword evidence="1" id="KW-0788">Thiol protease</keyword>
<proteinExistence type="predicted"/>
<dbReference type="InterPro" id="IPR000118">
    <property type="entry name" value="Granulin"/>
</dbReference>
<dbReference type="InterPro" id="IPR037277">
    <property type="entry name" value="Granulin_sf"/>
</dbReference>
<reference evidence="5" key="1">
    <citation type="journal article" date="2013" name="Nature">
        <title>Draft genome of the wheat A-genome progenitor Triticum urartu.</title>
        <authorList>
            <person name="Ling H.Q."/>
            <person name="Zhao S."/>
            <person name="Liu D."/>
            <person name="Wang J."/>
            <person name="Sun H."/>
            <person name="Zhang C."/>
            <person name="Fan H."/>
            <person name="Li D."/>
            <person name="Dong L."/>
            <person name="Tao Y."/>
            <person name="Gao C."/>
            <person name="Wu H."/>
            <person name="Li Y."/>
            <person name="Cui Y."/>
            <person name="Guo X."/>
            <person name="Zheng S."/>
            <person name="Wang B."/>
            <person name="Yu K."/>
            <person name="Liang Q."/>
            <person name="Yang W."/>
            <person name="Lou X."/>
            <person name="Chen J."/>
            <person name="Feng M."/>
            <person name="Jian J."/>
            <person name="Zhang X."/>
            <person name="Luo G."/>
            <person name="Jiang Y."/>
            <person name="Liu J."/>
            <person name="Wang Z."/>
            <person name="Sha Y."/>
            <person name="Zhang B."/>
            <person name="Wu H."/>
            <person name="Tang D."/>
            <person name="Shen Q."/>
            <person name="Xue P."/>
            <person name="Zou S."/>
            <person name="Wang X."/>
            <person name="Liu X."/>
            <person name="Wang F."/>
            <person name="Yang Y."/>
            <person name="An X."/>
            <person name="Dong Z."/>
            <person name="Zhang K."/>
            <person name="Zhang X."/>
            <person name="Luo M.C."/>
            <person name="Dvorak J."/>
            <person name="Tong Y."/>
            <person name="Wang J."/>
            <person name="Yang H."/>
            <person name="Li Z."/>
            <person name="Wang D."/>
            <person name="Zhang A."/>
            <person name="Wang J."/>
        </authorList>
    </citation>
    <scope>NUCLEOTIDE SEQUENCE</scope>
    <source>
        <strain evidence="5">cv. G1812</strain>
    </source>
</reference>
<dbReference type="Proteomes" id="UP000015106">
    <property type="component" value="Chromosome 2"/>
</dbReference>
<dbReference type="SUPFAM" id="SSF57277">
    <property type="entry name" value="Granulin repeat"/>
    <property type="match status" value="1"/>
</dbReference>
<keyword evidence="2" id="KW-1015">Disulfide bond</keyword>
<dbReference type="GO" id="GO:0008234">
    <property type="term" value="F:cysteine-type peptidase activity"/>
    <property type="evidence" value="ECO:0007669"/>
    <property type="project" value="UniProtKB-KW"/>
</dbReference>
<protein>
    <recommendedName>
        <fullName evidence="3">Granulins domain-containing protein</fullName>
    </recommendedName>
</protein>
<accession>A0A8R7PKZ0</accession>
<organism evidence="4 5">
    <name type="scientific">Triticum urartu</name>
    <name type="common">Red wild einkorn</name>
    <name type="synonym">Crithodium urartu</name>
    <dbReference type="NCBI Taxonomy" id="4572"/>
    <lineage>
        <taxon>Eukaryota</taxon>
        <taxon>Viridiplantae</taxon>
        <taxon>Streptophyta</taxon>
        <taxon>Embryophyta</taxon>
        <taxon>Tracheophyta</taxon>
        <taxon>Spermatophyta</taxon>
        <taxon>Magnoliopsida</taxon>
        <taxon>Liliopsida</taxon>
        <taxon>Poales</taxon>
        <taxon>Poaceae</taxon>
        <taxon>BOP clade</taxon>
        <taxon>Pooideae</taxon>
        <taxon>Triticodae</taxon>
        <taxon>Triticeae</taxon>
        <taxon>Triticinae</taxon>
        <taxon>Triticum</taxon>
    </lineage>
</organism>
<dbReference type="Gene3D" id="2.10.25.160">
    <property type="entry name" value="Granulin"/>
    <property type="match status" value="1"/>
</dbReference>
<evidence type="ECO:0000256" key="1">
    <source>
        <dbReference type="ARBA" id="ARBA00022807"/>
    </source>
</evidence>
<dbReference type="SMART" id="SM00277">
    <property type="entry name" value="GRAN"/>
    <property type="match status" value="1"/>
</dbReference>
<keyword evidence="5" id="KW-1185">Reference proteome</keyword>
<feature type="domain" description="Granulins" evidence="3">
    <location>
        <begin position="8"/>
        <end position="81"/>
    </location>
</feature>
<evidence type="ECO:0000259" key="3">
    <source>
        <dbReference type="SMART" id="SM00277"/>
    </source>
</evidence>
<dbReference type="Gramene" id="TuG1812G0200005548.01.T01">
    <property type="protein sequence ID" value="TuG1812G0200005548.01.T01.cds339556"/>
    <property type="gene ID" value="TuG1812G0200005548.01"/>
</dbReference>
<dbReference type="EnsemblPlants" id="TuG1812G0200005548.01.T01">
    <property type="protein sequence ID" value="TuG1812G0200005548.01.T01.cds339556"/>
    <property type="gene ID" value="TuG1812G0200005548.01"/>
</dbReference>
<dbReference type="Pfam" id="PF00396">
    <property type="entry name" value="Granulin"/>
    <property type="match status" value="1"/>
</dbReference>
<evidence type="ECO:0000256" key="2">
    <source>
        <dbReference type="ARBA" id="ARBA00023157"/>
    </source>
</evidence>
<keyword evidence="1" id="KW-0645">Protease</keyword>
<name>A0A8R7PKZ0_TRIUA</name>
<reference evidence="4" key="2">
    <citation type="submission" date="2018-03" db="EMBL/GenBank/DDBJ databases">
        <title>The Triticum urartu genome reveals the dynamic nature of wheat genome evolution.</title>
        <authorList>
            <person name="Ling H."/>
            <person name="Ma B."/>
            <person name="Shi X."/>
            <person name="Liu H."/>
            <person name="Dong L."/>
            <person name="Sun H."/>
            <person name="Cao Y."/>
            <person name="Gao Q."/>
            <person name="Zheng S."/>
            <person name="Li Y."/>
            <person name="Yu Y."/>
            <person name="Du H."/>
            <person name="Qi M."/>
            <person name="Li Y."/>
            <person name="Yu H."/>
            <person name="Cui Y."/>
            <person name="Wang N."/>
            <person name="Chen C."/>
            <person name="Wu H."/>
            <person name="Zhao Y."/>
            <person name="Zhang J."/>
            <person name="Li Y."/>
            <person name="Zhou W."/>
            <person name="Zhang B."/>
            <person name="Hu W."/>
            <person name="Eijk M."/>
            <person name="Tang J."/>
            <person name="Witsenboer H."/>
            <person name="Zhao S."/>
            <person name="Li Z."/>
            <person name="Zhang A."/>
            <person name="Wang D."/>
            <person name="Liang C."/>
        </authorList>
    </citation>
    <scope>NUCLEOTIDE SEQUENCE [LARGE SCALE GENOMIC DNA]</scope>
    <source>
        <strain evidence="4">cv. G1812</strain>
    </source>
</reference>
<dbReference type="AlphaFoldDB" id="A0A8R7PKZ0"/>
<sequence length="88" mass="9873">PTPEPTVCDDNYSCPEGGTTCCCIYRQGNECFTWTCCCIYRQGDECFTWTSCPLQGTTCCDDNYSCCPHDYGFCDTNLGTCLMVTYRS</sequence>
<reference evidence="4" key="3">
    <citation type="submission" date="2022-06" db="UniProtKB">
        <authorList>
            <consortium name="EnsemblPlants"/>
        </authorList>
    </citation>
    <scope>IDENTIFICATION</scope>
</reference>
<keyword evidence="1" id="KW-0378">Hydrolase</keyword>
<evidence type="ECO:0000313" key="4">
    <source>
        <dbReference type="EnsemblPlants" id="TuG1812G0200005548.01.T01.cds339556"/>
    </source>
</evidence>
<evidence type="ECO:0000313" key="5">
    <source>
        <dbReference type="Proteomes" id="UP000015106"/>
    </source>
</evidence>